<dbReference type="HOGENOM" id="CLU_3219832_0_0_9"/>
<dbReference type="Proteomes" id="UP000006556">
    <property type="component" value="Chromosome"/>
</dbReference>
<dbReference type="EMBL" id="AP009389">
    <property type="protein sequence ID" value="BAF58813.1"/>
    <property type="molecule type" value="Genomic_DNA"/>
</dbReference>
<keyword evidence="2" id="KW-1185">Reference proteome</keyword>
<evidence type="ECO:0000313" key="2">
    <source>
        <dbReference type="Proteomes" id="UP000006556"/>
    </source>
</evidence>
<evidence type="ECO:0000313" key="1">
    <source>
        <dbReference type="EMBL" id="BAF58813.1"/>
    </source>
</evidence>
<name>A5D4M9_PELTS</name>
<dbReference type="AlphaFoldDB" id="A5D4M9"/>
<proteinExistence type="predicted"/>
<accession>A5D4M9</accession>
<dbReference type="KEGG" id="pth:PTH_0632"/>
<sequence>MKISVALVEGVDISCHMQIIFVNNQKHAANVRFCAGLYGCPYRP</sequence>
<reference evidence="2" key="1">
    <citation type="journal article" date="2008" name="Genome Res.">
        <title>The genome of Pelotomaculum thermopropionicum reveals niche-associated evolution in anaerobic microbiota.</title>
        <authorList>
            <person name="Kosaka T."/>
            <person name="Kato S."/>
            <person name="Shimoyama T."/>
            <person name="Ishii S."/>
            <person name="Abe T."/>
            <person name="Watanabe K."/>
        </authorList>
    </citation>
    <scope>NUCLEOTIDE SEQUENCE [LARGE SCALE GENOMIC DNA]</scope>
    <source>
        <strain evidence="2">DSM 13744 / JCM 10971 / SI</strain>
    </source>
</reference>
<organism evidence="1 2">
    <name type="scientific">Pelotomaculum thermopropionicum (strain DSM 13744 / JCM 10971 / SI)</name>
    <dbReference type="NCBI Taxonomy" id="370438"/>
    <lineage>
        <taxon>Bacteria</taxon>
        <taxon>Bacillati</taxon>
        <taxon>Bacillota</taxon>
        <taxon>Clostridia</taxon>
        <taxon>Eubacteriales</taxon>
        <taxon>Desulfotomaculaceae</taxon>
        <taxon>Pelotomaculum</taxon>
    </lineage>
</organism>
<gene>
    <name evidence="1" type="ordered locus">PTH_0632</name>
</gene>
<protein>
    <submittedName>
        <fullName evidence="1">Uncharacterized protein</fullName>
    </submittedName>
</protein>